<organism evidence="2 3">
    <name type="scientific">Ruminiclostridium papyrosolvens C7</name>
    <dbReference type="NCBI Taxonomy" id="1330534"/>
    <lineage>
        <taxon>Bacteria</taxon>
        <taxon>Bacillati</taxon>
        <taxon>Bacillota</taxon>
        <taxon>Clostridia</taxon>
        <taxon>Eubacteriales</taxon>
        <taxon>Oscillospiraceae</taxon>
        <taxon>Ruminiclostridium</taxon>
    </lineage>
</organism>
<dbReference type="NCBIfam" id="TIGR03433">
    <property type="entry name" value="padR_acidobact"/>
    <property type="match status" value="1"/>
</dbReference>
<evidence type="ECO:0000313" key="2">
    <source>
        <dbReference type="EMBL" id="EPR08152.1"/>
    </source>
</evidence>
<dbReference type="PANTHER" id="PTHR33169">
    <property type="entry name" value="PADR-FAMILY TRANSCRIPTIONAL REGULATOR"/>
    <property type="match status" value="1"/>
</dbReference>
<dbReference type="Pfam" id="PF03551">
    <property type="entry name" value="PadR"/>
    <property type="match status" value="1"/>
</dbReference>
<dbReference type="SUPFAM" id="SSF46785">
    <property type="entry name" value="Winged helix' DNA-binding domain"/>
    <property type="match status" value="1"/>
</dbReference>
<proteinExistence type="predicted"/>
<reference evidence="2 3" key="1">
    <citation type="journal article" date="2013" name="Genome Announc.">
        <title>Draft Genome Sequence of the Cellulolytic Bacterium Clostridium papyrosolvens C7 (ATCC 700395).</title>
        <authorList>
            <person name="Zepeda V."/>
            <person name="Dassa B."/>
            <person name="Borovok I."/>
            <person name="Lamed R."/>
            <person name="Bayer E.A."/>
            <person name="Cate J.H."/>
        </authorList>
    </citation>
    <scope>NUCLEOTIDE SEQUENCE [LARGE SCALE GENOMIC DNA]</scope>
    <source>
        <strain evidence="2 3">C7</strain>
    </source>
</reference>
<dbReference type="STRING" id="1330534.L323_19095"/>
<comment type="caution">
    <text evidence="2">The sequence shown here is derived from an EMBL/GenBank/DDBJ whole genome shotgun (WGS) entry which is preliminary data.</text>
</comment>
<dbReference type="InterPro" id="IPR036388">
    <property type="entry name" value="WH-like_DNA-bd_sf"/>
</dbReference>
<evidence type="ECO:0000313" key="3">
    <source>
        <dbReference type="Proteomes" id="UP000016860"/>
    </source>
</evidence>
<sequence>MKIDKELLKGSTIMLVLKLLESGDMYGYEMTRELERRSDNTFTLKEGTLYPILHSLESDGMIEAYWEDTDSARKRKYYRITFKGRKLLEEKQKEWGKYAEAIKKVLGGGEVEPMCR</sequence>
<dbReference type="Proteomes" id="UP000016860">
    <property type="component" value="Unassembled WGS sequence"/>
</dbReference>
<dbReference type="PANTHER" id="PTHR33169:SF14">
    <property type="entry name" value="TRANSCRIPTIONAL REGULATOR RV3488"/>
    <property type="match status" value="1"/>
</dbReference>
<name>U4QYB2_9FIRM</name>
<dbReference type="InterPro" id="IPR005149">
    <property type="entry name" value="Tscrpt_reg_PadR_N"/>
</dbReference>
<evidence type="ECO:0000259" key="1">
    <source>
        <dbReference type="Pfam" id="PF03551"/>
    </source>
</evidence>
<gene>
    <name evidence="2" type="ORF">L323_19095</name>
</gene>
<dbReference type="OrthoDB" id="9808017at2"/>
<dbReference type="InterPro" id="IPR036390">
    <property type="entry name" value="WH_DNA-bd_sf"/>
</dbReference>
<dbReference type="InterPro" id="IPR017799">
    <property type="entry name" value="Tscrpt_reg_PadR_acidobac-type"/>
</dbReference>
<accession>U4QYB2</accession>
<dbReference type="AlphaFoldDB" id="U4QYB2"/>
<dbReference type="PATRIC" id="fig|1330534.3.peg.3791"/>
<protein>
    <submittedName>
        <fullName evidence="2">PadR family transcriptional regulator</fullName>
    </submittedName>
</protein>
<feature type="domain" description="Transcription regulator PadR N-terminal" evidence="1">
    <location>
        <begin position="16"/>
        <end position="90"/>
    </location>
</feature>
<dbReference type="EMBL" id="ATAY01000094">
    <property type="protein sequence ID" value="EPR08152.1"/>
    <property type="molecule type" value="Genomic_DNA"/>
</dbReference>
<dbReference type="RefSeq" id="WP_020817177.1">
    <property type="nucleotide sequence ID" value="NZ_ATAY01000094.1"/>
</dbReference>
<dbReference type="Gene3D" id="1.10.10.10">
    <property type="entry name" value="Winged helix-like DNA-binding domain superfamily/Winged helix DNA-binding domain"/>
    <property type="match status" value="1"/>
</dbReference>
<dbReference type="InterPro" id="IPR052509">
    <property type="entry name" value="Metal_resp_DNA-bind_regulator"/>
</dbReference>